<reference evidence="1 2" key="1">
    <citation type="submission" date="2019-09" db="EMBL/GenBank/DDBJ databases">
        <title>NBRP : Genome information of microbial organism related human and environment.</title>
        <authorList>
            <person name="Hattori M."/>
            <person name="Oshima K."/>
            <person name="Inaba H."/>
            <person name="Suda W."/>
            <person name="Sakamoto M."/>
            <person name="Iino T."/>
            <person name="Kitahara M."/>
            <person name="Oshida Y."/>
            <person name="Iida T."/>
            <person name="Kudo T."/>
            <person name="Itoh T."/>
            <person name="Ohkuma M."/>
        </authorList>
    </citation>
    <scope>NUCLEOTIDE SEQUENCE [LARGE SCALE GENOMIC DNA]</scope>
    <source>
        <strain evidence="1 2">Q-1</strain>
    </source>
</reference>
<keyword evidence="2" id="KW-1185">Reference proteome</keyword>
<evidence type="ECO:0000313" key="1">
    <source>
        <dbReference type="EMBL" id="GER05512.1"/>
    </source>
</evidence>
<evidence type="ECO:0000313" key="2">
    <source>
        <dbReference type="Proteomes" id="UP000324996"/>
    </source>
</evidence>
<sequence length="83" mass="8984">MAVALQALAFILADETLRGRFLDLSGITADQIRDQVQDPDFLCAVLDFLLANEKDLLAFTQETGIDATAPGLARHGLHGPDFD</sequence>
<proteinExistence type="predicted"/>
<dbReference type="RefSeq" id="WP_052370962.1">
    <property type="nucleotide sequence ID" value="NZ_BKCN01000027.1"/>
</dbReference>
<name>A0A5A7NB82_9PROT</name>
<protein>
    <recommendedName>
        <fullName evidence="3">DUF3572 domain-containing protein</fullName>
    </recommendedName>
</protein>
<organism evidence="1 2">
    <name type="scientific">Iodidimonas nitroreducens</name>
    <dbReference type="NCBI Taxonomy" id="1236968"/>
    <lineage>
        <taxon>Bacteria</taxon>
        <taxon>Pseudomonadati</taxon>
        <taxon>Pseudomonadota</taxon>
        <taxon>Alphaproteobacteria</taxon>
        <taxon>Iodidimonadales</taxon>
        <taxon>Iodidimonadaceae</taxon>
        <taxon>Iodidimonas</taxon>
    </lineage>
</organism>
<dbReference type="Proteomes" id="UP000324996">
    <property type="component" value="Unassembled WGS sequence"/>
</dbReference>
<dbReference type="EMBL" id="BKCN01000027">
    <property type="protein sequence ID" value="GER05512.1"/>
    <property type="molecule type" value="Genomic_DNA"/>
</dbReference>
<accession>A0A5A7NB82</accession>
<comment type="caution">
    <text evidence="1">The sequence shown here is derived from an EMBL/GenBank/DDBJ whole genome shotgun (WGS) entry which is preliminary data.</text>
</comment>
<dbReference type="InterPro" id="IPR021955">
    <property type="entry name" value="DUF3572"/>
</dbReference>
<evidence type="ECO:0008006" key="3">
    <source>
        <dbReference type="Google" id="ProtNLM"/>
    </source>
</evidence>
<dbReference type="AlphaFoldDB" id="A0A5A7NB82"/>
<dbReference type="Pfam" id="PF12096">
    <property type="entry name" value="DUF3572"/>
    <property type="match status" value="1"/>
</dbReference>
<gene>
    <name evidence="1" type="ORF">JCM17846_31940</name>
</gene>